<keyword evidence="2" id="KW-1185">Reference proteome</keyword>
<dbReference type="PANTHER" id="PTHR24559:SF442">
    <property type="entry name" value="RNA-DIRECTED DNA POLYMERASE HOMOLOG"/>
    <property type="match status" value="1"/>
</dbReference>
<dbReference type="InterPro" id="IPR043502">
    <property type="entry name" value="DNA/RNA_pol_sf"/>
</dbReference>
<dbReference type="Gene3D" id="3.10.10.10">
    <property type="entry name" value="HIV Type 1 Reverse Transcriptase, subunit A, domain 1"/>
    <property type="match status" value="1"/>
</dbReference>
<reference evidence="2" key="1">
    <citation type="journal article" date="2020" name="Sci. Rep.">
        <title>Chromosome-scale genome assembly for the duckweed Spirodela intermedia, integrating cytogenetic maps, PacBio and Oxford Nanopore libraries.</title>
        <authorList>
            <person name="Hoang P.T.N."/>
            <person name="Fiebig A."/>
            <person name="Novak P."/>
            <person name="Macas J."/>
            <person name="Cao H.X."/>
            <person name="Stepanenko A."/>
            <person name="Chen G."/>
            <person name="Borisjuk N."/>
            <person name="Scholz U."/>
            <person name="Schubert I."/>
        </authorList>
    </citation>
    <scope>NUCLEOTIDE SEQUENCE [LARGE SCALE GENOMIC DNA]</scope>
</reference>
<organism evidence="1 2">
    <name type="scientific">Spirodela intermedia</name>
    <name type="common">Intermediate duckweed</name>
    <dbReference type="NCBI Taxonomy" id="51605"/>
    <lineage>
        <taxon>Eukaryota</taxon>
        <taxon>Viridiplantae</taxon>
        <taxon>Streptophyta</taxon>
        <taxon>Embryophyta</taxon>
        <taxon>Tracheophyta</taxon>
        <taxon>Spermatophyta</taxon>
        <taxon>Magnoliopsida</taxon>
        <taxon>Liliopsida</taxon>
        <taxon>Araceae</taxon>
        <taxon>Lemnoideae</taxon>
        <taxon>Spirodela</taxon>
    </lineage>
</organism>
<protein>
    <recommendedName>
        <fullName evidence="3">Transposon Ty3-I Gag-Pol polyprotein</fullName>
    </recommendedName>
</protein>
<sequence length="151" mass="17306">MKIGGIILGRPWLFDYDVQLMGRANTCSFMYRDCRLIWYLHTNKSVPKHDTTLTLPSLEVEGILLEYIDVLLEELPKELTRAFGQGLIQPSVSPCAMPALLVPKKDGTWHMCCNSRVINRITVKYHFPIPQLQDLFDMMTGATIFSKNRSM</sequence>
<dbReference type="Gene3D" id="3.30.70.270">
    <property type="match status" value="1"/>
</dbReference>
<dbReference type="Proteomes" id="UP001189122">
    <property type="component" value="Unassembled WGS sequence"/>
</dbReference>
<proteinExistence type="predicted"/>
<accession>A0ABN7E953</accession>
<name>A0ABN7E953_SPIIN</name>
<dbReference type="EMBL" id="CACRZD030000106">
    <property type="protein sequence ID" value="CAA6674388.1"/>
    <property type="molecule type" value="Genomic_DNA"/>
</dbReference>
<comment type="caution">
    <text evidence="1">The sequence shown here is derived from an EMBL/GenBank/DDBJ whole genome shotgun (WGS) entry which is preliminary data.</text>
</comment>
<evidence type="ECO:0000313" key="1">
    <source>
        <dbReference type="EMBL" id="CAA6674388.1"/>
    </source>
</evidence>
<dbReference type="SUPFAM" id="SSF56672">
    <property type="entry name" value="DNA/RNA polymerases"/>
    <property type="match status" value="1"/>
</dbReference>
<dbReference type="PANTHER" id="PTHR24559">
    <property type="entry name" value="TRANSPOSON TY3-I GAG-POL POLYPROTEIN"/>
    <property type="match status" value="1"/>
</dbReference>
<evidence type="ECO:0000313" key="2">
    <source>
        <dbReference type="Proteomes" id="UP001189122"/>
    </source>
</evidence>
<dbReference type="InterPro" id="IPR043128">
    <property type="entry name" value="Rev_trsase/Diguanyl_cyclase"/>
</dbReference>
<dbReference type="InterPro" id="IPR053134">
    <property type="entry name" value="RNA-dir_DNA_polymerase"/>
</dbReference>
<gene>
    <name evidence="1" type="ORF">SI7747_UN020746</name>
</gene>
<evidence type="ECO:0008006" key="3">
    <source>
        <dbReference type="Google" id="ProtNLM"/>
    </source>
</evidence>